<dbReference type="EMBL" id="UOFW01000241">
    <property type="protein sequence ID" value="VAX08505.1"/>
    <property type="molecule type" value="Genomic_DNA"/>
</dbReference>
<dbReference type="PANTHER" id="PTHR44086">
    <property type="entry name" value="THIOSULFATE SULFURTRANSFERASE RDL2, MITOCHONDRIAL-RELATED"/>
    <property type="match status" value="1"/>
</dbReference>
<evidence type="ECO:0000259" key="1">
    <source>
        <dbReference type="PROSITE" id="PS50206"/>
    </source>
</evidence>
<feature type="domain" description="Rhodanese" evidence="1">
    <location>
        <begin position="35"/>
        <end position="119"/>
    </location>
</feature>
<accession>A0A3B1BQ97</accession>
<dbReference type="InterPro" id="IPR036873">
    <property type="entry name" value="Rhodanese-like_dom_sf"/>
</dbReference>
<proteinExistence type="predicted"/>
<dbReference type="InterPro" id="IPR001763">
    <property type="entry name" value="Rhodanese-like_dom"/>
</dbReference>
<sequence length="120" mass="13343">MKITSQQLLEEARAQIKSITVNELKSMMKKNIVEIIDVRDSDERTNKPHISGSHHAGRGMLEFYFDPESGFHMEIFQSTKQFVFVCGSGARASLAAKTASDMGLTNIAYLDGGMKAWLDS</sequence>
<evidence type="ECO:0000313" key="2">
    <source>
        <dbReference type="EMBL" id="VAX08505.1"/>
    </source>
</evidence>
<dbReference type="PANTHER" id="PTHR44086:SF13">
    <property type="entry name" value="THIOSULFATE SULFURTRANSFERASE PSPE"/>
    <property type="match status" value="1"/>
</dbReference>
<gene>
    <name evidence="2" type="ORF">MNBD_ALPHA03-480</name>
</gene>
<dbReference type="Gene3D" id="3.40.250.10">
    <property type="entry name" value="Rhodanese-like domain"/>
    <property type="match status" value="1"/>
</dbReference>
<dbReference type="GO" id="GO:0004792">
    <property type="term" value="F:thiosulfate-cyanide sulfurtransferase activity"/>
    <property type="evidence" value="ECO:0007669"/>
    <property type="project" value="TreeGrafter"/>
</dbReference>
<protein>
    <recommendedName>
        <fullName evidence="1">Rhodanese domain-containing protein</fullName>
    </recommendedName>
</protein>
<dbReference type="AlphaFoldDB" id="A0A3B1BQ97"/>
<reference evidence="2" key="1">
    <citation type="submission" date="2018-06" db="EMBL/GenBank/DDBJ databases">
        <authorList>
            <person name="Zhirakovskaya E."/>
        </authorList>
    </citation>
    <scope>NUCLEOTIDE SEQUENCE</scope>
</reference>
<dbReference type="PROSITE" id="PS50206">
    <property type="entry name" value="RHODANESE_3"/>
    <property type="match status" value="1"/>
</dbReference>
<organism evidence="2">
    <name type="scientific">hydrothermal vent metagenome</name>
    <dbReference type="NCBI Taxonomy" id="652676"/>
    <lineage>
        <taxon>unclassified sequences</taxon>
        <taxon>metagenomes</taxon>
        <taxon>ecological metagenomes</taxon>
    </lineage>
</organism>
<dbReference type="Pfam" id="PF00581">
    <property type="entry name" value="Rhodanese"/>
    <property type="match status" value="1"/>
</dbReference>
<dbReference type="SUPFAM" id="SSF52821">
    <property type="entry name" value="Rhodanese/Cell cycle control phosphatase"/>
    <property type="match status" value="1"/>
</dbReference>
<name>A0A3B1BQ97_9ZZZZ</name>